<dbReference type="PRINTS" id="PR00465">
    <property type="entry name" value="EP450IV"/>
</dbReference>
<dbReference type="GO" id="GO:0016705">
    <property type="term" value="F:oxidoreductase activity, acting on paired donors, with incorporation or reduction of molecular oxygen"/>
    <property type="evidence" value="ECO:0007669"/>
    <property type="project" value="InterPro"/>
</dbReference>
<evidence type="ECO:0000256" key="7">
    <source>
        <dbReference type="PIRSR" id="PIRSR602403-1"/>
    </source>
</evidence>
<dbReference type="Gene3D" id="1.10.630.10">
    <property type="entry name" value="Cytochrome P450"/>
    <property type="match status" value="1"/>
</dbReference>
<organism evidence="9 10">
    <name type="scientific">Apodospora peruviana</name>
    <dbReference type="NCBI Taxonomy" id="516989"/>
    <lineage>
        <taxon>Eukaryota</taxon>
        <taxon>Fungi</taxon>
        <taxon>Dikarya</taxon>
        <taxon>Ascomycota</taxon>
        <taxon>Pezizomycotina</taxon>
        <taxon>Sordariomycetes</taxon>
        <taxon>Sordariomycetidae</taxon>
        <taxon>Sordariales</taxon>
        <taxon>Lasiosphaeriaceae</taxon>
        <taxon>Apodospora</taxon>
    </lineage>
</organism>
<reference evidence="9" key="2">
    <citation type="submission" date="2023-06" db="EMBL/GenBank/DDBJ databases">
        <authorList>
            <consortium name="Lawrence Berkeley National Laboratory"/>
            <person name="Haridas S."/>
            <person name="Hensen N."/>
            <person name="Bonometti L."/>
            <person name="Westerberg I."/>
            <person name="Brannstrom I.O."/>
            <person name="Guillou S."/>
            <person name="Cros-Aarteil S."/>
            <person name="Calhoun S."/>
            <person name="Kuo A."/>
            <person name="Mondo S."/>
            <person name="Pangilinan J."/>
            <person name="Riley R."/>
            <person name="Labutti K."/>
            <person name="Andreopoulos B."/>
            <person name="Lipzen A."/>
            <person name="Chen C."/>
            <person name="Yanf M."/>
            <person name="Daum C."/>
            <person name="Ng V."/>
            <person name="Clum A."/>
            <person name="Steindorff A."/>
            <person name="Ohm R."/>
            <person name="Martin F."/>
            <person name="Silar P."/>
            <person name="Natvig D."/>
            <person name="Lalanne C."/>
            <person name="Gautier V."/>
            <person name="Ament-Velasquez S.L."/>
            <person name="Kruys A."/>
            <person name="Hutchinson M.I."/>
            <person name="Powell A.J."/>
            <person name="Barry K."/>
            <person name="Miller A.N."/>
            <person name="Grigoriev I.V."/>
            <person name="Debuchy R."/>
            <person name="Gladieux P."/>
            <person name="Thoren M.H."/>
            <person name="Johannesson H."/>
        </authorList>
    </citation>
    <scope>NUCLEOTIDE SEQUENCE</scope>
    <source>
        <strain evidence="9">CBS 118394</strain>
    </source>
</reference>
<keyword evidence="6 8" id="KW-0503">Monooxygenase</keyword>
<evidence type="ECO:0000256" key="1">
    <source>
        <dbReference type="ARBA" id="ARBA00001971"/>
    </source>
</evidence>
<keyword evidence="7 8" id="KW-0349">Heme</keyword>
<dbReference type="SUPFAM" id="SSF48264">
    <property type="entry name" value="Cytochrome P450"/>
    <property type="match status" value="1"/>
</dbReference>
<dbReference type="PROSITE" id="PS00086">
    <property type="entry name" value="CYTOCHROME_P450"/>
    <property type="match status" value="1"/>
</dbReference>
<dbReference type="GO" id="GO:0020037">
    <property type="term" value="F:heme binding"/>
    <property type="evidence" value="ECO:0007669"/>
    <property type="project" value="InterPro"/>
</dbReference>
<accession>A0AAE0IB09</accession>
<dbReference type="Proteomes" id="UP001283341">
    <property type="component" value="Unassembled WGS sequence"/>
</dbReference>
<dbReference type="PRINTS" id="PR00385">
    <property type="entry name" value="P450"/>
</dbReference>
<comment type="caution">
    <text evidence="9">The sequence shown here is derived from an EMBL/GenBank/DDBJ whole genome shotgun (WGS) entry which is preliminary data.</text>
</comment>
<evidence type="ECO:0000256" key="2">
    <source>
        <dbReference type="ARBA" id="ARBA00010617"/>
    </source>
</evidence>
<evidence type="ECO:0000256" key="5">
    <source>
        <dbReference type="ARBA" id="ARBA00023004"/>
    </source>
</evidence>
<dbReference type="CDD" id="cd11041">
    <property type="entry name" value="CYP503A1-like"/>
    <property type="match status" value="1"/>
</dbReference>
<evidence type="ECO:0000256" key="3">
    <source>
        <dbReference type="ARBA" id="ARBA00022723"/>
    </source>
</evidence>
<keyword evidence="10" id="KW-1185">Reference proteome</keyword>
<proteinExistence type="inferred from homology"/>
<sequence>MATTHALAQAVVDKLPLIFSTLGVLVAVILLQNVLQGNPLSSFPVIGAELDGDEKRRQAYMVKARDLYVDGYKKSSVLVVSPKFLDELKRLPDHVLSFDAAIHETMHAKYTLIETGNNTIPHTVKTGLTPALVRLNASISDEVQEAMRREIGECKDWTPVHINKKLLRIVGIVSGRVFIGPELCHSEEYLDAAINYTIELMDLRTAVEALPPWIRPFKANRLPEAKKLRQRVQQADAFLRPIIRARLSNQNAQDKPNDMLQWLIDDQIKFGLDCSTEKMARLQLGISFAAIHTTTMTTTNAFYNLAAHAELAPILRDEIRSVLAEHDGVFSSTALQAMKKLDSFLKETLRFHPPSAGSFQRKVLQPFTLSNGQEIPAGIIIEVPAQAIASDPDVYPDPEKFDALRFYKLREKAKDDGRIEVAAQGQFVSVSQSSLTFGYGRHACPGRFFAANEIKMIMANCLLKYDVKMVDGCTERYPNFEVAGLSIPDPTRNLLFKRIEE</sequence>
<dbReference type="InterPro" id="IPR002403">
    <property type="entry name" value="Cyt_P450_E_grp-IV"/>
</dbReference>
<dbReference type="GO" id="GO:0004497">
    <property type="term" value="F:monooxygenase activity"/>
    <property type="evidence" value="ECO:0007669"/>
    <property type="project" value="UniProtKB-KW"/>
</dbReference>
<dbReference type="InterPro" id="IPR017972">
    <property type="entry name" value="Cyt_P450_CS"/>
</dbReference>
<keyword evidence="4 8" id="KW-0560">Oxidoreductase</keyword>
<keyword evidence="3 7" id="KW-0479">Metal-binding</keyword>
<dbReference type="PANTHER" id="PTHR46206">
    <property type="entry name" value="CYTOCHROME P450"/>
    <property type="match status" value="1"/>
</dbReference>
<dbReference type="Pfam" id="PF00067">
    <property type="entry name" value="p450"/>
    <property type="match status" value="1"/>
</dbReference>
<comment type="cofactor">
    <cofactor evidence="1 7">
        <name>heme</name>
        <dbReference type="ChEBI" id="CHEBI:30413"/>
    </cofactor>
</comment>
<evidence type="ECO:0000256" key="8">
    <source>
        <dbReference type="RuleBase" id="RU000461"/>
    </source>
</evidence>
<feature type="binding site" description="axial binding residue" evidence="7">
    <location>
        <position position="444"/>
    </location>
    <ligand>
        <name>heme</name>
        <dbReference type="ChEBI" id="CHEBI:30413"/>
    </ligand>
    <ligandPart>
        <name>Fe</name>
        <dbReference type="ChEBI" id="CHEBI:18248"/>
    </ligandPart>
</feature>
<evidence type="ECO:0000256" key="4">
    <source>
        <dbReference type="ARBA" id="ARBA00023002"/>
    </source>
</evidence>
<dbReference type="InterPro" id="IPR001128">
    <property type="entry name" value="Cyt_P450"/>
</dbReference>
<evidence type="ECO:0000313" key="9">
    <source>
        <dbReference type="EMBL" id="KAK3321804.1"/>
    </source>
</evidence>
<evidence type="ECO:0000313" key="10">
    <source>
        <dbReference type="Proteomes" id="UP001283341"/>
    </source>
</evidence>
<reference evidence="9" key="1">
    <citation type="journal article" date="2023" name="Mol. Phylogenet. Evol.">
        <title>Genome-scale phylogeny and comparative genomics of the fungal order Sordariales.</title>
        <authorList>
            <person name="Hensen N."/>
            <person name="Bonometti L."/>
            <person name="Westerberg I."/>
            <person name="Brannstrom I.O."/>
            <person name="Guillou S."/>
            <person name="Cros-Aarteil S."/>
            <person name="Calhoun S."/>
            <person name="Haridas S."/>
            <person name="Kuo A."/>
            <person name="Mondo S."/>
            <person name="Pangilinan J."/>
            <person name="Riley R."/>
            <person name="LaButti K."/>
            <person name="Andreopoulos B."/>
            <person name="Lipzen A."/>
            <person name="Chen C."/>
            <person name="Yan M."/>
            <person name="Daum C."/>
            <person name="Ng V."/>
            <person name="Clum A."/>
            <person name="Steindorff A."/>
            <person name="Ohm R.A."/>
            <person name="Martin F."/>
            <person name="Silar P."/>
            <person name="Natvig D.O."/>
            <person name="Lalanne C."/>
            <person name="Gautier V."/>
            <person name="Ament-Velasquez S.L."/>
            <person name="Kruys A."/>
            <person name="Hutchinson M.I."/>
            <person name="Powell A.J."/>
            <person name="Barry K."/>
            <person name="Miller A.N."/>
            <person name="Grigoriev I.V."/>
            <person name="Debuchy R."/>
            <person name="Gladieux P."/>
            <person name="Hiltunen Thoren M."/>
            <person name="Johannesson H."/>
        </authorList>
    </citation>
    <scope>NUCLEOTIDE SEQUENCE</scope>
    <source>
        <strain evidence="9">CBS 118394</strain>
    </source>
</reference>
<name>A0AAE0IB09_9PEZI</name>
<keyword evidence="5 7" id="KW-0408">Iron</keyword>
<protein>
    <submittedName>
        <fullName evidence="9">Cytochrome P450</fullName>
    </submittedName>
</protein>
<gene>
    <name evidence="9" type="ORF">B0H66DRAFT_475376</name>
</gene>
<dbReference type="EMBL" id="JAUEDM010000003">
    <property type="protein sequence ID" value="KAK3321804.1"/>
    <property type="molecule type" value="Genomic_DNA"/>
</dbReference>
<dbReference type="InterPro" id="IPR036396">
    <property type="entry name" value="Cyt_P450_sf"/>
</dbReference>
<comment type="similarity">
    <text evidence="2 8">Belongs to the cytochrome P450 family.</text>
</comment>
<dbReference type="AlphaFoldDB" id="A0AAE0IB09"/>
<dbReference type="PANTHER" id="PTHR46206:SF7">
    <property type="entry name" value="P450, PUTATIVE (EUROFUNG)-RELATED"/>
    <property type="match status" value="1"/>
</dbReference>
<dbReference type="GO" id="GO:0005506">
    <property type="term" value="F:iron ion binding"/>
    <property type="evidence" value="ECO:0007669"/>
    <property type="project" value="InterPro"/>
</dbReference>
<evidence type="ECO:0000256" key="6">
    <source>
        <dbReference type="ARBA" id="ARBA00023033"/>
    </source>
</evidence>